<keyword evidence="1" id="KW-0812">Transmembrane</keyword>
<evidence type="ECO:0000313" key="2">
    <source>
        <dbReference type="EMBL" id="TFK87320.1"/>
    </source>
</evidence>
<sequence length="315" mass="34677">MSSSLTDPAEISAVIAVYDSLEFSVQYLMEFISMSNELIMYMLEVLNPTSNRHRPPTYLPRTDETSDSCNLLVKVGNGLVFTQYLTWATFSGMRALALSRNWYTAVPIFGLSVVAFGVNMAHFGLGMFGTNDPILGCVPEIPITAEEAKKLTILVRTCLMTSDVCLTIITWVGIPRYGGNVEAIRASSLSNILMRNGLIYFAVLFVLNSLHLAFTLISFVRAYSPTSYLTIFTEPITAVLVSRFLLDLQAASRKTVRMDPEDPLYISTVSLADTLTFARVIGSLGESIVAGEAGRSSDDYIISEADDEEPNHEDE</sequence>
<keyword evidence="3" id="KW-1185">Reference proteome</keyword>
<dbReference type="Proteomes" id="UP000308197">
    <property type="component" value="Unassembled WGS sequence"/>
</dbReference>
<evidence type="ECO:0000313" key="3">
    <source>
        <dbReference type="Proteomes" id="UP000308197"/>
    </source>
</evidence>
<keyword evidence="1" id="KW-1133">Transmembrane helix</keyword>
<name>A0A5C3PGK4_9APHY</name>
<proteinExistence type="predicted"/>
<gene>
    <name evidence="2" type="ORF">K466DRAFT_565440</name>
</gene>
<feature type="transmembrane region" description="Helical" evidence="1">
    <location>
        <begin position="102"/>
        <end position="125"/>
    </location>
</feature>
<dbReference type="InParanoid" id="A0A5C3PGK4"/>
<dbReference type="EMBL" id="ML211158">
    <property type="protein sequence ID" value="TFK87320.1"/>
    <property type="molecule type" value="Genomic_DNA"/>
</dbReference>
<protein>
    <submittedName>
        <fullName evidence="2">Uncharacterized protein</fullName>
    </submittedName>
</protein>
<keyword evidence="1" id="KW-0472">Membrane</keyword>
<reference evidence="2 3" key="1">
    <citation type="journal article" date="2019" name="Nat. Ecol. Evol.">
        <title>Megaphylogeny resolves global patterns of mushroom evolution.</title>
        <authorList>
            <person name="Varga T."/>
            <person name="Krizsan K."/>
            <person name="Foldi C."/>
            <person name="Dima B."/>
            <person name="Sanchez-Garcia M."/>
            <person name="Sanchez-Ramirez S."/>
            <person name="Szollosi G.J."/>
            <person name="Szarkandi J.G."/>
            <person name="Papp V."/>
            <person name="Albert L."/>
            <person name="Andreopoulos W."/>
            <person name="Angelini C."/>
            <person name="Antonin V."/>
            <person name="Barry K.W."/>
            <person name="Bougher N.L."/>
            <person name="Buchanan P."/>
            <person name="Buyck B."/>
            <person name="Bense V."/>
            <person name="Catcheside P."/>
            <person name="Chovatia M."/>
            <person name="Cooper J."/>
            <person name="Damon W."/>
            <person name="Desjardin D."/>
            <person name="Finy P."/>
            <person name="Geml J."/>
            <person name="Haridas S."/>
            <person name="Hughes K."/>
            <person name="Justo A."/>
            <person name="Karasinski D."/>
            <person name="Kautmanova I."/>
            <person name="Kiss B."/>
            <person name="Kocsube S."/>
            <person name="Kotiranta H."/>
            <person name="LaButti K.M."/>
            <person name="Lechner B.E."/>
            <person name="Liimatainen K."/>
            <person name="Lipzen A."/>
            <person name="Lukacs Z."/>
            <person name="Mihaltcheva S."/>
            <person name="Morgado L.N."/>
            <person name="Niskanen T."/>
            <person name="Noordeloos M.E."/>
            <person name="Ohm R.A."/>
            <person name="Ortiz-Santana B."/>
            <person name="Ovrebo C."/>
            <person name="Racz N."/>
            <person name="Riley R."/>
            <person name="Savchenko A."/>
            <person name="Shiryaev A."/>
            <person name="Soop K."/>
            <person name="Spirin V."/>
            <person name="Szebenyi C."/>
            <person name="Tomsovsky M."/>
            <person name="Tulloss R.E."/>
            <person name="Uehling J."/>
            <person name="Grigoriev I.V."/>
            <person name="Vagvolgyi C."/>
            <person name="Papp T."/>
            <person name="Martin F.M."/>
            <person name="Miettinen O."/>
            <person name="Hibbett D.S."/>
            <person name="Nagy L.G."/>
        </authorList>
    </citation>
    <scope>NUCLEOTIDE SEQUENCE [LARGE SCALE GENOMIC DNA]</scope>
    <source>
        <strain evidence="2 3">HHB13444</strain>
    </source>
</reference>
<accession>A0A5C3PGK4</accession>
<dbReference type="AlphaFoldDB" id="A0A5C3PGK4"/>
<evidence type="ECO:0000256" key="1">
    <source>
        <dbReference type="SAM" id="Phobius"/>
    </source>
</evidence>
<feature type="transmembrane region" description="Helical" evidence="1">
    <location>
        <begin position="198"/>
        <end position="220"/>
    </location>
</feature>
<organism evidence="2 3">
    <name type="scientific">Polyporus arcularius HHB13444</name>
    <dbReference type="NCBI Taxonomy" id="1314778"/>
    <lineage>
        <taxon>Eukaryota</taxon>
        <taxon>Fungi</taxon>
        <taxon>Dikarya</taxon>
        <taxon>Basidiomycota</taxon>
        <taxon>Agaricomycotina</taxon>
        <taxon>Agaricomycetes</taxon>
        <taxon>Polyporales</taxon>
        <taxon>Polyporaceae</taxon>
        <taxon>Polyporus</taxon>
    </lineage>
</organism>